<evidence type="ECO:0000313" key="3">
    <source>
        <dbReference type="Proteomes" id="UP000007394"/>
    </source>
</evidence>
<dbReference type="OrthoDB" id="6133319at2"/>
<reference evidence="2 3" key="1">
    <citation type="journal article" date="2012" name="Front. Microbiol.">
        <title>Complete genome of Ignavibacterium album, a metabolically versatile, flagellated, facultative anaerobe from the phylum Chlorobi.</title>
        <authorList>
            <person name="Liu Z."/>
            <person name="Frigaard N.-U."/>
            <person name="Vogl K."/>
            <person name="Iino T."/>
            <person name="Ohkuma M."/>
            <person name="Overmann J."/>
            <person name="Bryant D.A."/>
        </authorList>
    </citation>
    <scope>NUCLEOTIDE SEQUENCE [LARGE SCALE GENOMIC DNA]</scope>
    <source>
        <strain evidence="3">DSM 19864 / JCM 16511 / NBRC 101810 / Mat9-16</strain>
    </source>
</reference>
<gene>
    <name evidence="2" type="ordered locus">IALB_2333</name>
</gene>
<evidence type="ECO:0000256" key="1">
    <source>
        <dbReference type="SAM" id="Phobius"/>
    </source>
</evidence>
<dbReference type="HOGENOM" id="CLU_1452618_0_0_10"/>
<keyword evidence="1" id="KW-0472">Membrane</keyword>
<keyword evidence="1" id="KW-0812">Transmembrane</keyword>
<accession>I0AM29</accession>
<dbReference type="AlphaFoldDB" id="I0AM29"/>
<keyword evidence="1" id="KW-1133">Transmembrane helix</keyword>
<dbReference type="KEGG" id="ial:IALB_2333"/>
<feature type="transmembrane region" description="Helical" evidence="1">
    <location>
        <begin position="44"/>
        <end position="66"/>
    </location>
</feature>
<protein>
    <recommendedName>
        <fullName evidence="4">Outer membrane protein beta-barrel domain-containing protein</fullName>
    </recommendedName>
</protein>
<proteinExistence type="predicted"/>
<dbReference type="Proteomes" id="UP000007394">
    <property type="component" value="Chromosome"/>
</dbReference>
<dbReference type="RefSeq" id="WP_014561183.1">
    <property type="nucleotide sequence ID" value="NC_017464.1"/>
</dbReference>
<name>I0AM29_IGNAJ</name>
<dbReference type="STRING" id="945713.IALB_2333"/>
<evidence type="ECO:0008006" key="4">
    <source>
        <dbReference type="Google" id="ProtNLM"/>
    </source>
</evidence>
<organism evidence="2 3">
    <name type="scientific">Ignavibacterium album (strain DSM 19864 / JCM 16511 / NBRC 101810 / Mat9-16)</name>
    <dbReference type="NCBI Taxonomy" id="945713"/>
    <lineage>
        <taxon>Bacteria</taxon>
        <taxon>Pseudomonadati</taxon>
        <taxon>Ignavibacteriota</taxon>
        <taxon>Ignavibacteria</taxon>
        <taxon>Ignavibacteriales</taxon>
        <taxon>Ignavibacteriaceae</taxon>
        <taxon>Ignavibacterium</taxon>
    </lineage>
</organism>
<sequence>MKQILLVLIVALLNTQFLLGQINLIGSTDYSNFENNAEIDNNLRGIFLFSSIGILDFLSLGIGYQVSEKISIAIKGSQTFIGSSAMGFPHGGNGVGIKISYHTPFLFFNTTSLEYISYLSTSFDDHINSITKGNYFDFNLGREIIDESGFNFFWAIGFCVSAAKEANVLYTPSLKIGLNFNFIEKE</sequence>
<dbReference type="EMBL" id="CP003418">
    <property type="protein sequence ID" value="AFH50036.1"/>
    <property type="molecule type" value="Genomic_DNA"/>
</dbReference>
<evidence type="ECO:0000313" key="2">
    <source>
        <dbReference type="EMBL" id="AFH50036.1"/>
    </source>
</evidence>
<keyword evidence="3" id="KW-1185">Reference proteome</keyword>